<dbReference type="GO" id="GO:0008999">
    <property type="term" value="F:protein-N-terminal-alanine acetyltransferase activity"/>
    <property type="evidence" value="ECO:0007669"/>
    <property type="project" value="TreeGrafter"/>
</dbReference>
<evidence type="ECO:0000259" key="1">
    <source>
        <dbReference type="PROSITE" id="PS51186"/>
    </source>
</evidence>
<dbReference type="PANTHER" id="PTHR43441">
    <property type="entry name" value="RIBOSOMAL-PROTEIN-SERINE ACETYLTRANSFERASE"/>
    <property type="match status" value="1"/>
</dbReference>
<name>A0A9J6PZJ4_9ENTR</name>
<gene>
    <name evidence="2" type="ORF">M8014_07260</name>
</gene>
<dbReference type="Proteomes" id="UP001063816">
    <property type="component" value="Unassembled WGS sequence"/>
</dbReference>
<dbReference type="FunFam" id="3.40.630.30:FF:000047">
    <property type="entry name" value="Acetyltransferase, GNAT family"/>
    <property type="match status" value="1"/>
</dbReference>
<comment type="caution">
    <text evidence="2">The sequence shown here is derived from an EMBL/GenBank/DDBJ whole genome shotgun (WGS) entry which is preliminary data.</text>
</comment>
<protein>
    <submittedName>
        <fullName evidence="2">GNAT family N-acetyltransferase</fullName>
    </submittedName>
</protein>
<evidence type="ECO:0000313" key="3">
    <source>
        <dbReference type="Proteomes" id="UP001063816"/>
    </source>
</evidence>
<dbReference type="PROSITE" id="PS51186">
    <property type="entry name" value="GNAT"/>
    <property type="match status" value="1"/>
</dbReference>
<dbReference type="GO" id="GO:1990189">
    <property type="term" value="F:protein N-terminal-serine acetyltransferase activity"/>
    <property type="evidence" value="ECO:0007669"/>
    <property type="project" value="TreeGrafter"/>
</dbReference>
<dbReference type="EMBL" id="JAMGZK010000043">
    <property type="protein sequence ID" value="MCU6664137.1"/>
    <property type="molecule type" value="Genomic_DNA"/>
</dbReference>
<dbReference type="PANTHER" id="PTHR43441:SF2">
    <property type="entry name" value="FAMILY ACETYLTRANSFERASE, PUTATIVE (AFU_ORTHOLOGUE AFUA_7G00850)-RELATED"/>
    <property type="match status" value="1"/>
</dbReference>
<proteinExistence type="predicted"/>
<evidence type="ECO:0000313" key="2">
    <source>
        <dbReference type="EMBL" id="MCU6664137.1"/>
    </source>
</evidence>
<feature type="domain" description="N-acetyltransferase" evidence="1">
    <location>
        <begin position="47"/>
        <end position="203"/>
    </location>
</feature>
<dbReference type="SUPFAM" id="SSF55729">
    <property type="entry name" value="Acyl-CoA N-acyltransferases (Nat)"/>
    <property type="match status" value="1"/>
</dbReference>
<organism evidence="2 3">
    <name type="scientific">Silvania hatchlandensis</name>
    <dbReference type="NCBI Taxonomy" id="2926469"/>
    <lineage>
        <taxon>Bacteria</taxon>
        <taxon>Pseudomonadati</taxon>
        <taxon>Pseudomonadota</taxon>
        <taxon>Gammaproteobacteria</taxon>
        <taxon>Enterobacterales</taxon>
        <taxon>Enterobacteriaceae</taxon>
        <taxon>Silvania</taxon>
    </lineage>
</organism>
<accession>A0A9J6PZJ4</accession>
<dbReference type="InterPro" id="IPR016181">
    <property type="entry name" value="Acyl_CoA_acyltransferase"/>
</dbReference>
<dbReference type="Pfam" id="PF13302">
    <property type="entry name" value="Acetyltransf_3"/>
    <property type="match status" value="1"/>
</dbReference>
<reference evidence="2" key="1">
    <citation type="submission" date="2022-05" db="EMBL/GenBank/DDBJ databases">
        <title>Description of a novel species of Leclercia; Leclercia tamurae and the Proposal for a Novel Genus Silvania gen. nov. Containing Two Novel Species Silvania hatchlandensis sp. nov. and Silvania confinis sp. nov. Isolated from the Rhizosphere of Oak.</title>
        <authorList>
            <person name="Maddock D.W."/>
            <person name="Brady C.L."/>
            <person name="Denman S."/>
            <person name="Arnold D."/>
        </authorList>
    </citation>
    <scope>NUCLEOTIDE SEQUENCE</scope>
    <source>
        <strain evidence="2">H19S6</strain>
    </source>
</reference>
<dbReference type="InterPro" id="IPR000182">
    <property type="entry name" value="GNAT_dom"/>
</dbReference>
<keyword evidence="3" id="KW-1185">Reference proteome</keyword>
<dbReference type="InterPro" id="IPR051908">
    <property type="entry name" value="Ribosomal_N-acetyltransferase"/>
</dbReference>
<dbReference type="RefSeq" id="WP_271281849.1">
    <property type="nucleotide sequence ID" value="NZ_JAMGZK010000043.1"/>
</dbReference>
<dbReference type="Gene3D" id="3.40.630.30">
    <property type="match status" value="1"/>
</dbReference>
<dbReference type="AlphaFoldDB" id="A0A9J6PZJ4"/>
<sequence>MTERLNDYNQPVGDALPEWSGARLPDAPSLQGRYCRLERLSADRHAAGLYEAYRDAPDARDWTYLPSGPYETPEAYRAWLLNAEMQRDPMHYAVIDASTGQPVGTVALMRIDAANGVIEVGYVTYSPRMQRTRLATEVMALFLRYVFDELGYRRFEWKCDALNAPSCAAATRFGFTFEGIFRQAVVTRGRNRDTAWYSIIDSEYPALITAFERWLAPDNFDANGVQQQKLGTLVAESRAGR</sequence>